<feature type="domain" description="Acyl-CoA oxidase/dehydrogenase middle" evidence="9">
    <location>
        <begin position="128"/>
        <end position="202"/>
    </location>
</feature>
<protein>
    <submittedName>
        <fullName evidence="11">Acyl-CoA dehydrogenase family protein</fullName>
    </submittedName>
</protein>
<evidence type="ECO:0000259" key="8">
    <source>
        <dbReference type="Pfam" id="PF00441"/>
    </source>
</evidence>
<evidence type="ECO:0000313" key="11">
    <source>
        <dbReference type="EMBL" id="WCH98185.1"/>
    </source>
</evidence>
<dbReference type="InterPro" id="IPR009075">
    <property type="entry name" value="AcylCo_DH/oxidase_C"/>
</dbReference>
<dbReference type="Pfam" id="PF02770">
    <property type="entry name" value="Acyl-CoA_dh_M"/>
    <property type="match status" value="1"/>
</dbReference>
<evidence type="ECO:0000256" key="3">
    <source>
        <dbReference type="ARBA" id="ARBA00011738"/>
    </source>
</evidence>
<keyword evidence="4 7" id="KW-0285">Flavoprotein</keyword>
<dbReference type="EMBL" id="CP116669">
    <property type="protein sequence ID" value="WCH98185.1"/>
    <property type="molecule type" value="Genomic_DNA"/>
</dbReference>
<dbReference type="Pfam" id="PF02771">
    <property type="entry name" value="Acyl-CoA_dh_N"/>
    <property type="match status" value="1"/>
</dbReference>
<dbReference type="PANTHER" id="PTHR48083">
    <property type="entry name" value="MEDIUM-CHAIN SPECIFIC ACYL-COA DEHYDROGENASE, MITOCHONDRIAL-RELATED"/>
    <property type="match status" value="1"/>
</dbReference>
<feature type="domain" description="Acyl-CoA dehydrogenase/oxidase N-terminal" evidence="10">
    <location>
        <begin position="7"/>
        <end position="123"/>
    </location>
</feature>
<dbReference type="InterPro" id="IPR006089">
    <property type="entry name" value="Acyl-CoA_DH_CS"/>
</dbReference>
<dbReference type="Proteomes" id="UP001214301">
    <property type="component" value="Chromosome"/>
</dbReference>
<name>A0ABY7R3R5_9PSED</name>
<dbReference type="Pfam" id="PF00441">
    <property type="entry name" value="Acyl-CoA_dh_1"/>
    <property type="match status" value="1"/>
</dbReference>
<proteinExistence type="inferred from homology"/>
<dbReference type="InterPro" id="IPR046373">
    <property type="entry name" value="Acyl-CoA_Oxase/DH_mid-dom_sf"/>
</dbReference>
<keyword evidence="6 7" id="KW-0560">Oxidoreductase</keyword>
<dbReference type="RefSeq" id="WP_156311553.1">
    <property type="nucleotide sequence ID" value="NZ_CP116669.1"/>
</dbReference>
<sequence length="400" mass="43944">MHFALPAEQLALQAKVRHFIAESVLPMEHDPRQTAHGPSPELRQTLLDRAREHGLLTPHASREMGGLGLSHIEKAIIFEEAGYSPLGPVALNIHAPDEGNIHLLEHVATPAQKDRWLRPLVQGHIRSCFAMTEPSPGAGSDPSMLTTQAVRDGDDYVINGQKWFITGAEGAELAIIMARMEDGSASMFLTDTDRPGFILARMMGSLDSCFAGGHAVLRFDNLRVPASDVLGEVGKGFRYAQVRLAPARLTHCMRWLGQARRAHDEACHYANRRMSFGKPLGEHQGVGFMLADNEIDLHTTRLAIWHCAWVLDQGERGNFESSMAKVLSSEAIWRVIDRCVQVLGGQGVTGESIVERIFRDARSFRIYDGPNEVHRMSLAKKILARAATGGGQCVPAKTAT</sequence>
<evidence type="ECO:0000256" key="7">
    <source>
        <dbReference type="RuleBase" id="RU362125"/>
    </source>
</evidence>
<evidence type="ECO:0000259" key="9">
    <source>
        <dbReference type="Pfam" id="PF02770"/>
    </source>
</evidence>
<dbReference type="Gene3D" id="1.20.140.10">
    <property type="entry name" value="Butyryl-CoA Dehydrogenase, subunit A, domain 3"/>
    <property type="match status" value="1"/>
</dbReference>
<evidence type="ECO:0000259" key="10">
    <source>
        <dbReference type="Pfam" id="PF02771"/>
    </source>
</evidence>
<feature type="domain" description="Acyl-CoA dehydrogenase/oxidase C-terminal" evidence="8">
    <location>
        <begin position="234"/>
        <end position="382"/>
    </location>
</feature>
<reference evidence="11 12" key="1">
    <citation type="journal article" date="2020" name="Front. Microbiol.">
        <title>Toward Biorecycling: Isolation of a Soil Bacterium That Grows on a Polyurethane Oligomer and Monomer.</title>
        <authorList>
            <person name="Espinosa M.J.C."/>
            <person name="Blanco A.C."/>
            <person name="Schmidgall T."/>
            <person name="Atanasoff-Kardjalieff A.K."/>
            <person name="Kappelmeyer U."/>
            <person name="Tischler D."/>
            <person name="Pieper D.H."/>
            <person name="Heipieper H.J."/>
            <person name="Eberlein C."/>
        </authorList>
    </citation>
    <scope>NUCLEOTIDE SEQUENCE [LARGE SCALE GENOMIC DNA]</scope>
    <source>
        <strain evidence="11 12">TDA1</strain>
    </source>
</reference>
<dbReference type="SUPFAM" id="SSF56645">
    <property type="entry name" value="Acyl-CoA dehydrogenase NM domain-like"/>
    <property type="match status" value="1"/>
</dbReference>
<dbReference type="InterPro" id="IPR013786">
    <property type="entry name" value="AcylCoA_DH/ox_N"/>
</dbReference>
<dbReference type="PROSITE" id="PS00073">
    <property type="entry name" value="ACYL_COA_DH_2"/>
    <property type="match status" value="1"/>
</dbReference>
<dbReference type="Gene3D" id="2.40.110.10">
    <property type="entry name" value="Butyryl-CoA Dehydrogenase, subunit A, domain 2"/>
    <property type="match status" value="1"/>
</dbReference>
<dbReference type="InterPro" id="IPR036250">
    <property type="entry name" value="AcylCo_DH-like_C"/>
</dbReference>
<gene>
    <name evidence="11" type="ORF">PMC74_15535</name>
</gene>
<comment type="cofactor">
    <cofactor evidence="1 7">
        <name>FAD</name>
        <dbReference type="ChEBI" id="CHEBI:57692"/>
    </cofactor>
</comment>
<accession>A0ABY7R3R5</accession>
<dbReference type="InterPro" id="IPR050741">
    <property type="entry name" value="Acyl-CoA_dehydrogenase"/>
</dbReference>
<evidence type="ECO:0000256" key="5">
    <source>
        <dbReference type="ARBA" id="ARBA00022827"/>
    </source>
</evidence>
<evidence type="ECO:0000313" key="12">
    <source>
        <dbReference type="Proteomes" id="UP001214301"/>
    </source>
</evidence>
<organism evidence="11 12">
    <name type="scientific">Pseudomonas capeferrum</name>
    <dbReference type="NCBI Taxonomy" id="1495066"/>
    <lineage>
        <taxon>Bacteria</taxon>
        <taxon>Pseudomonadati</taxon>
        <taxon>Pseudomonadota</taxon>
        <taxon>Gammaproteobacteria</taxon>
        <taxon>Pseudomonadales</taxon>
        <taxon>Pseudomonadaceae</taxon>
        <taxon>Pseudomonas</taxon>
    </lineage>
</organism>
<dbReference type="Gene3D" id="1.10.540.10">
    <property type="entry name" value="Acyl-CoA dehydrogenase/oxidase, N-terminal domain"/>
    <property type="match status" value="1"/>
</dbReference>
<dbReference type="SUPFAM" id="SSF47203">
    <property type="entry name" value="Acyl-CoA dehydrogenase C-terminal domain-like"/>
    <property type="match status" value="1"/>
</dbReference>
<comment type="similarity">
    <text evidence="2 7">Belongs to the acyl-CoA dehydrogenase family.</text>
</comment>
<evidence type="ECO:0000256" key="6">
    <source>
        <dbReference type="ARBA" id="ARBA00023002"/>
    </source>
</evidence>
<dbReference type="PANTHER" id="PTHR48083:SF13">
    <property type="entry name" value="ACYL-COA DEHYDROGENASE FAMILY MEMBER 11"/>
    <property type="match status" value="1"/>
</dbReference>
<keyword evidence="12" id="KW-1185">Reference proteome</keyword>
<keyword evidence="5 7" id="KW-0274">FAD</keyword>
<evidence type="ECO:0000256" key="2">
    <source>
        <dbReference type="ARBA" id="ARBA00009347"/>
    </source>
</evidence>
<evidence type="ECO:0000256" key="1">
    <source>
        <dbReference type="ARBA" id="ARBA00001974"/>
    </source>
</evidence>
<comment type="subunit">
    <text evidence="3">Homodimer.</text>
</comment>
<dbReference type="InterPro" id="IPR009100">
    <property type="entry name" value="AcylCoA_DH/oxidase_NM_dom_sf"/>
</dbReference>
<evidence type="ECO:0000256" key="4">
    <source>
        <dbReference type="ARBA" id="ARBA00022630"/>
    </source>
</evidence>
<dbReference type="InterPro" id="IPR006091">
    <property type="entry name" value="Acyl-CoA_Oxase/DH_mid-dom"/>
</dbReference>
<dbReference type="InterPro" id="IPR037069">
    <property type="entry name" value="AcylCoA_DH/ox_N_sf"/>
</dbReference>